<feature type="compositionally biased region" description="Acidic residues" evidence="3">
    <location>
        <begin position="452"/>
        <end position="465"/>
    </location>
</feature>
<feature type="region of interest" description="Disordered" evidence="3">
    <location>
        <begin position="420"/>
        <end position="478"/>
    </location>
</feature>
<dbReference type="EMBL" id="JAVHNS010000019">
    <property type="protein sequence ID" value="KAK6330187.1"/>
    <property type="molecule type" value="Genomic_DNA"/>
</dbReference>
<evidence type="ECO:0000256" key="3">
    <source>
        <dbReference type="SAM" id="MobiDB-lite"/>
    </source>
</evidence>
<feature type="compositionally biased region" description="Polar residues" evidence="3">
    <location>
        <begin position="619"/>
        <end position="628"/>
    </location>
</feature>
<dbReference type="Pfam" id="PF13589">
    <property type="entry name" value="HATPase_c_3"/>
    <property type="match status" value="1"/>
</dbReference>
<dbReference type="CDD" id="cd16926">
    <property type="entry name" value="HATPase_MutL-MLH-PMS-like"/>
    <property type="match status" value="1"/>
</dbReference>
<dbReference type="FunFam" id="3.30.565.10:FF:000017">
    <property type="entry name" value="PMS1 homolog 1, mismatch repair system component"/>
    <property type="match status" value="1"/>
</dbReference>
<feature type="compositionally biased region" description="Polar residues" evidence="3">
    <location>
        <begin position="636"/>
        <end position="654"/>
    </location>
</feature>
<evidence type="ECO:0000256" key="1">
    <source>
        <dbReference type="ARBA" id="ARBA00006082"/>
    </source>
</evidence>
<dbReference type="GO" id="GO:0140664">
    <property type="term" value="F:ATP-dependent DNA damage sensor activity"/>
    <property type="evidence" value="ECO:0007669"/>
    <property type="project" value="InterPro"/>
</dbReference>
<dbReference type="GO" id="GO:0032389">
    <property type="term" value="C:MutLalpha complex"/>
    <property type="evidence" value="ECO:0007669"/>
    <property type="project" value="TreeGrafter"/>
</dbReference>
<comment type="similarity">
    <text evidence="1">Belongs to the DNA mismatch repair MutL/HexB family.</text>
</comment>
<dbReference type="InterPro" id="IPR014721">
    <property type="entry name" value="Ribsml_uS5_D2-typ_fold_subgr"/>
</dbReference>
<proteinExistence type="inferred from homology"/>
<evidence type="ECO:0000256" key="2">
    <source>
        <dbReference type="ARBA" id="ARBA00022763"/>
    </source>
</evidence>
<dbReference type="SUPFAM" id="SSF55874">
    <property type="entry name" value="ATPase domain of HSP90 chaperone/DNA topoisomerase II/histidine kinase"/>
    <property type="match status" value="1"/>
</dbReference>
<dbReference type="NCBIfam" id="TIGR00585">
    <property type="entry name" value="mutl"/>
    <property type="match status" value="1"/>
</dbReference>
<dbReference type="InterPro" id="IPR036890">
    <property type="entry name" value="HATPase_C_sf"/>
</dbReference>
<dbReference type="Pfam" id="PF01119">
    <property type="entry name" value="DNA_mis_repair"/>
    <property type="match status" value="1"/>
</dbReference>
<feature type="compositionally biased region" description="Acidic residues" evidence="3">
    <location>
        <begin position="749"/>
        <end position="758"/>
    </location>
</feature>
<feature type="region of interest" description="Disordered" evidence="3">
    <location>
        <begin position="375"/>
        <end position="404"/>
    </location>
</feature>
<dbReference type="InterPro" id="IPR038973">
    <property type="entry name" value="MutL/Mlh/Pms-like"/>
</dbReference>
<evidence type="ECO:0000313" key="6">
    <source>
        <dbReference type="Proteomes" id="UP001373714"/>
    </source>
</evidence>
<feature type="compositionally biased region" description="Polar residues" evidence="3">
    <location>
        <begin position="378"/>
        <end position="401"/>
    </location>
</feature>
<feature type="compositionally biased region" description="Basic and acidic residues" evidence="3">
    <location>
        <begin position="515"/>
        <end position="527"/>
    </location>
</feature>
<accession>A0AAV9TWQ7</accession>
<reference evidence="5 6" key="1">
    <citation type="submission" date="2019-10" db="EMBL/GenBank/DDBJ databases">
        <authorList>
            <person name="Palmer J.M."/>
        </authorList>
    </citation>
    <scope>NUCLEOTIDE SEQUENCE [LARGE SCALE GENOMIC DNA]</scope>
    <source>
        <strain evidence="5 6">TWF730</strain>
    </source>
</reference>
<organism evidence="5 6">
    <name type="scientific">Orbilia blumenaviensis</name>
    <dbReference type="NCBI Taxonomy" id="1796055"/>
    <lineage>
        <taxon>Eukaryota</taxon>
        <taxon>Fungi</taxon>
        <taxon>Dikarya</taxon>
        <taxon>Ascomycota</taxon>
        <taxon>Pezizomycotina</taxon>
        <taxon>Orbiliomycetes</taxon>
        <taxon>Orbiliales</taxon>
        <taxon>Orbiliaceae</taxon>
        <taxon>Orbilia</taxon>
    </lineage>
</organism>
<dbReference type="InterPro" id="IPR013507">
    <property type="entry name" value="DNA_mismatch_S5_2-like"/>
</dbReference>
<comment type="caution">
    <text evidence="5">The sequence shown here is derived from an EMBL/GenBank/DDBJ whole genome shotgun (WGS) entry which is preliminary data.</text>
</comment>
<dbReference type="InterPro" id="IPR014762">
    <property type="entry name" value="DNA_mismatch_repair_CS"/>
</dbReference>
<gene>
    <name evidence="5" type="ORF">TWF730_004683</name>
</gene>
<dbReference type="GO" id="GO:0016887">
    <property type="term" value="F:ATP hydrolysis activity"/>
    <property type="evidence" value="ECO:0007669"/>
    <property type="project" value="InterPro"/>
</dbReference>
<dbReference type="Proteomes" id="UP001373714">
    <property type="component" value="Unassembled WGS sequence"/>
</dbReference>
<dbReference type="GO" id="GO:0030983">
    <property type="term" value="F:mismatched DNA binding"/>
    <property type="evidence" value="ECO:0007669"/>
    <property type="project" value="InterPro"/>
</dbReference>
<keyword evidence="2" id="KW-0227">DNA damage</keyword>
<dbReference type="Gene3D" id="3.30.230.10">
    <property type="match status" value="1"/>
</dbReference>
<sequence length="925" mass="101705">MTSRSPGAMIHEIPQESIRRLGSTQVITDPIIVIKELVENALDAGATSIIIEASPDLVSHIQVKDNGCGISPSDRNLMAKPHCTSKISTFDDLLDVNTLGFRGEALASLANVSGVLTITTRVKDEALAVACEMSSDGSLKTISPVSAPTGCTIKVTDLFAKFPVRKSTLEKTATKYLGQIKSLLLSYYLTHPQTRLQFKCVPPPQNRGKKKIETKYDIIFAASGTKEQAVIKAFGAESSRHGQWIERKDENDDVRVEAFVVKPDADTNPAAKKGVCIAYKNRPLSITRSRGLAHSIYSLYKKQIKSVFAARSVDAPTEPFLFLNILSSAGKVDVNIEPAKDDVLFESNDRVMSHIKIYFERVYGTAEDIERAEKVGSDFNSEATNGSMVPSEVPMNQTPRNPLTPIPEAIRAEERLLSKNGNRVVPSSPPIKISSSAVNAENEAILRQDQNTSEEEEEEEPETEDTAQLAGRVPHNRSDSIKQKDLWSFSMYGSGIDEDEDEDFVDIEDTLQQKEVRRAAREEDTRGDTSISNPWTISKLNSRVSQHQKHAHVPPVASTTRSPTTSIPPSPTSRGRSQEQSPRIAARPCEVPIIDRPTPGAPIARMSGGKDPWYPKCGSDNNMSSPNRRQGRRTPRQSSETQDASSSPPMTQGRSRVVPGAPKSTRKSTSAGPMDTWVGLGQAASASHALPSTEDEDEGEEDIRLPISVFFGTPDLGTSSRIGDGGRGIFPSASDRMRRGRRGQNPQTDGEDEEEAEEISSSPSFSEDDDQPIQAKVVPSSKTSLSVPKLSKSTNRSKPPKLPNPPCFFNKPFKPPSKIPSHLKDKNGDRDSSKIKLLVTTLPKSDLRSLQSRARLVEDSFYDDEYEAIEPLNDLELKKTFLRFLKKHVAGKDYSDDTELELLQEDILNGKEVDVNFRNLGGYEI</sequence>
<dbReference type="PANTHER" id="PTHR10073:SF41">
    <property type="entry name" value="MISMATCH REPAIR PROTEIN, PUTATIVE (AFU_ORTHOLOGUE AFUA_8G05820)-RELATED"/>
    <property type="match status" value="1"/>
</dbReference>
<dbReference type="InterPro" id="IPR002099">
    <property type="entry name" value="MutL/Mlh/PMS"/>
</dbReference>
<dbReference type="AlphaFoldDB" id="A0AAV9TWQ7"/>
<keyword evidence="6" id="KW-1185">Reference proteome</keyword>
<name>A0AAV9TWQ7_9PEZI</name>
<dbReference type="InterPro" id="IPR020568">
    <property type="entry name" value="Ribosomal_Su5_D2-typ_SF"/>
</dbReference>
<protein>
    <recommendedName>
        <fullName evidence="4">DNA mismatch repair protein S5 domain-containing protein</fullName>
    </recommendedName>
</protein>
<feature type="domain" description="DNA mismatch repair protein S5" evidence="4">
    <location>
        <begin position="230"/>
        <end position="364"/>
    </location>
</feature>
<dbReference type="PROSITE" id="PS00058">
    <property type="entry name" value="DNA_MISMATCH_REPAIR_1"/>
    <property type="match status" value="1"/>
</dbReference>
<feature type="compositionally biased region" description="Polar residues" evidence="3">
    <location>
        <begin position="528"/>
        <end position="545"/>
    </location>
</feature>
<dbReference type="SMART" id="SM01340">
    <property type="entry name" value="DNA_mis_repair"/>
    <property type="match status" value="1"/>
</dbReference>
<dbReference type="SUPFAM" id="SSF54211">
    <property type="entry name" value="Ribosomal protein S5 domain 2-like"/>
    <property type="match status" value="1"/>
</dbReference>
<feature type="compositionally biased region" description="Polar residues" evidence="3">
    <location>
        <begin position="780"/>
        <end position="794"/>
    </location>
</feature>
<dbReference type="Gene3D" id="3.30.565.10">
    <property type="entry name" value="Histidine kinase-like ATPase, C-terminal domain"/>
    <property type="match status" value="1"/>
</dbReference>
<dbReference type="PANTHER" id="PTHR10073">
    <property type="entry name" value="DNA MISMATCH REPAIR PROTEIN MLH, PMS, MUTL"/>
    <property type="match status" value="1"/>
</dbReference>
<evidence type="ECO:0000259" key="4">
    <source>
        <dbReference type="SMART" id="SM01340"/>
    </source>
</evidence>
<dbReference type="GO" id="GO:0005524">
    <property type="term" value="F:ATP binding"/>
    <property type="evidence" value="ECO:0007669"/>
    <property type="project" value="InterPro"/>
</dbReference>
<evidence type="ECO:0000313" key="5">
    <source>
        <dbReference type="EMBL" id="KAK6330187.1"/>
    </source>
</evidence>
<dbReference type="GO" id="GO:0006298">
    <property type="term" value="P:mismatch repair"/>
    <property type="evidence" value="ECO:0007669"/>
    <property type="project" value="InterPro"/>
</dbReference>
<feature type="region of interest" description="Disordered" evidence="3">
    <location>
        <begin position="515"/>
        <end position="830"/>
    </location>
</feature>
<dbReference type="GO" id="GO:0061982">
    <property type="term" value="P:meiosis I cell cycle process"/>
    <property type="evidence" value="ECO:0007669"/>
    <property type="project" value="UniProtKB-ARBA"/>
</dbReference>